<feature type="non-terminal residue" evidence="1">
    <location>
        <position position="1"/>
    </location>
</feature>
<keyword evidence="2" id="KW-1185">Reference proteome</keyword>
<comment type="caution">
    <text evidence="1">The sequence shown here is derived from an EMBL/GenBank/DDBJ whole genome shotgun (WGS) entry which is preliminary data.</text>
</comment>
<gene>
    <name evidence="1" type="ORF">XENOCAPTIV_008142</name>
</gene>
<organism evidence="1 2">
    <name type="scientific">Xenoophorus captivus</name>
    <dbReference type="NCBI Taxonomy" id="1517983"/>
    <lineage>
        <taxon>Eukaryota</taxon>
        <taxon>Metazoa</taxon>
        <taxon>Chordata</taxon>
        <taxon>Craniata</taxon>
        <taxon>Vertebrata</taxon>
        <taxon>Euteleostomi</taxon>
        <taxon>Actinopterygii</taxon>
        <taxon>Neopterygii</taxon>
        <taxon>Teleostei</taxon>
        <taxon>Neoteleostei</taxon>
        <taxon>Acanthomorphata</taxon>
        <taxon>Ovalentaria</taxon>
        <taxon>Atherinomorphae</taxon>
        <taxon>Cyprinodontiformes</taxon>
        <taxon>Goodeidae</taxon>
        <taxon>Xenoophorus</taxon>
    </lineage>
</organism>
<reference evidence="1 2" key="1">
    <citation type="submission" date="2021-06" db="EMBL/GenBank/DDBJ databases">
        <authorList>
            <person name="Palmer J.M."/>
        </authorList>
    </citation>
    <scope>NUCLEOTIDE SEQUENCE [LARGE SCALE GENOMIC DNA]</scope>
    <source>
        <strain evidence="1 2">XC_2019</strain>
        <tissue evidence="1">Muscle</tissue>
    </source>
</reference>
<dbReference type="EMBL" id="JAHRIN010060758">
    <property type="protein sequence ID" value="MEQ2213005.1"/>
    <property type="molecule type" value="Genomic_DNA"/>
</dbReference>
<proteinExistence type="predicted"/>
<sequence length="96" mass="10980">VYPLMGFPDPMIVQAAQRLVADHQHNFSHTSRILQQVFIDVITLAKLLLSCKMVIFAFLSAASNHRADPCHKSHLRMERKNIHLLCLRKRVQGSYG</sequence>
<accession>A0ABV0RYB0</accession>
<dbReference type="Proteomes" id="UP001434883">
    <property type="component" value="Unassembled WGS sequence"/>
</dbReference>
<name>A0ABV0RYB0_9TELE</name>
<evidence type="ECO:0000313" key="2">
    <source>
        <dbReference type="Proteomes" id="UP001434883"/>
    </source>
</evidence>
<evidence type="ECO:0000313" key="1">
    <source>
        <dbReference type="EMBL" id="MEQ2213005.1"/>
    </source>
</evidence>
<protein>
    <submittedName>
        <fullName evidence="1">Uncharacterized protein</fullName>
    </submittedName>
</protein>